<dbReference type="GO" id="GO:0070522">
    <property type="term" value="C:ERCC4-ERCC1 complex"/>
    <property type="evidence" value="ECO:0007669"/>
    <property type="project" value="TreeGrafter"/>
</dbReference>
<feature type="region of interest" description="Disordered" evidence="8">
    <location>
        <begin position="107"/>
        <end position="138"/>
    </location>
</feature>
<dbReference type="Pfam" id="PF14520">
    <property type="entry name" value="HHH_5"/>
    <property type="match status" value="1"/>
</dbReference>
<dbReference type="CDD" id="cd22325">
    <property type="entry name" value="ERCC1_C-like"/>
    <property type="match status" value="1"/>
</dbReference>
<dbReference type="PANTHER" id="PTHR12749">
    <property type="entry name" value="EXCISION REPAIR CROSS-COMPLEMENTING 1 ERCC1"/>
    <property type="match status" value="1"/>
</dbReference>
<evidence type="ECO:0000256" key="7">
    <source>
        <dbReference type="ARBA" id="ARBA00071993"/>
    </source>
</evidence>
<evidence type="ECO:0000256" key="4">
    <source>
        <dbReference type="ARBA" id="ARBA00023125"/>
    </source>
</evidence>
<comment type="similarity">
    <text evidence="2">Belongs to the ERCC1/RAD10/SWI10 family.</text>
</comment>
<dbReference type="InterPro" id="IPR047260">
    <property type="entry name" value="ERCC1-like_central_dom"/>
</dbReference>
<feature type="compositionally biased region" description="Low complexity" evidence="8">
    <location>
        <begin position="162"/>
        <end position="189"/>
    </location>
</feature>
<evidence type="ECO:0000313" key="10">
    <source>
        <dbReference type="EMBL" id="KAG0263331.1"/>
    </source>
</evidence>
<evidence type="ECO:0000313" key="11">
    <source>
        <dbReference type="Proteomes" id="UP000726737"/>
    </source>
</evidence>
<evidence type="ECO:0000256" key="6">
    <source>
        <dbReference type="ARBA" id="ARBA00023242"/>
    </source>
</evidence>
<dbReference type="InterPro" id="IPR011335">
    <property type="entry name" value="Restrct_endonuc-II-like"/>
</dbReference>
<evidence type="ECO:0000256" key="3">
    <source>
        <dbReference type="ARBA" id="ARBA00022763"/>
    </source>
</evidence>
<accession>A0A9P6QC09</accession>
<dbReference type="Proteomes" id="UP000726737">
    <property type="component" value="Unassembled WGS sequence"/>
</dbReference>
<keyword evidence="10" id="KW-0255">Endonuclease</keyword>
<dbReference type="GO" id="GO:0006289">
    <property type="term" value="P:nucleotide-excision repair"/>
    <property type="evidence" value="ECO:0007669"/>
    <property type="project" value="UniProtKB-ARBA"/>
</dbReference>
<evidence type="ECO:0000259" key="9">
    <source>
        <dbReference type="Pfam" id="PF03834"/>
    </source>
</evidence>
<comment type="subcellular location">
    <subcellularLocation>
        <location evidence="1">Nucleus</location>
    </subcellularLocation>
</comment>
<dbReference type="PANTHER" id="PTHR12749:SF0">
    <property type="entry name" value="DNA EXCISION REPAIR PROTEIN ERCC-1"/>
    <property type="match status" value="1"/>
</dbReference>
<dbReference type="GO" id="GO:0000110">
    <property type="term" value="C:nucleotide-excision repair factor 1 complex"/>
    <property type="evidence" value="ECO:0007669"/>
    <property type="project" value="TreeGrafter"/>
</dbReference>
<dbReference type="Pfam" id="PF03834">
    <property type="entry name" value="Rad10"/>
    <property type="match status" value="1"/>
</dbReference>
<dbReference type="GO" id="GO:0004519">
    <property type="term" value="F:endonuclease activity"/>
    <property type="evidence" value="ECO:0007669"/>
    <property type="project" value="UniProtKB-KW"/>
</dbReference>
<evidence type="ECO:0000256" key="5">
    <source>
        <dbReference type="ARBA" id="ARBA00023204"/>
    </source>
</evidence>
<protein>
    <recommendedName>
        <fullName evidence="7">DNA excision repair protein ERCC-1</fullName>
    </recommendedName>
</protein>
<proteinExistence type="inferred from homology"/>
<dbReference type="GO" id="GO:0070914">
    <property type="term" value="P:UV-damage excision repair"/>
    <property type="evidence" value="ECO:0007669"/>
    <property type="project" value="TreeGrafter"/>
</dbReference>
<gene>
    <name evidence="10" type="primary">RAD10</name>
    <name evidence="10" type="ORF">BG011_008960</name>
</gene>
<dbReference type="Gene3D" id="1.10.150.20">
    <property type="entry name" value="5' to 3' exonuclease, C-terminal subdomain"/>
    <property type="match status" value="1"/>
</dbReference>
<name>A0A9P6QC09_9FUNG</name>
<dbReference type="GO" id="GO:0006302">
    <property type="term" value="P:double-strand break repair"/>
    <property type="evidence" value="ECO:0007669"/>
    <property type="project" value="UniProtKB-ARBA"/>
</dbReference>
<feature type="compositionally biased region" description="Low complexity" evidence="8">
    <location>
        <begin position="109"/>
        <end position="120"/>
    </location>
</feature>
<sequence>MDQGDTSSNPKLFKLPSRAELEERRKQLEADKQTLHFKPKGIATTAASTASTGQSTQNATNFVSTNGSTQAAPSINYTHAAANSNNSNSKNTNSQSAVSALPGIVSSRQHYQQQQQQHIQKNVHNRTSDDDNDDDFGFGDDLGDVILDDDLFDMDDSTMKLSNATPTTSTVSTPTSTLASTSSSAGERTTTTVANAANSTSVTVAPPAFVPKSKSTVVVKSSQRGNPLLQFIRNVPYEYGDIVPDFVVGLTSCVLFLSIRYHRLHPEYIFNRIAALGKTFVLRVILVLVDVDTHQQAIRELTRVAMLNDLTLICAWSNEEAARYIETFKAYENKAPDAIKERIENDYLSKLTDCLTQIQSINKTDVITLSSTFGSFRSIMNASVDELGVLPGFGERKVKRLLEAFDQPFAIDPKKRRHRR</sequence>
<dbReference type="FunFam" id="3.40.50.10130:FF:000001">
    <property type="entry name" value="DNA excision repair protein ERCC-1"/>
    <property type="match status" value="1"/>
</dbReference>
<dbReference type="AlphaFoldDB" id="A0A9P6QC09"/>
<dbReference type="NCBIfam" id="TIGR00597">
    <property type="entry name" value="rad10"/>
    <property type="match status" value="1"/>
</dbReference>
<feature type="domain" description="ERCC1-like central" evidence="9">
    <location>
        <begin position="216"/>
        <end position="329"/>
    </location>
</feature>
<dbReference type="InterPro" id="IPR004579">
    <property type="entry name" value="ERCC1/RAD10/SWI10"/>
</dbReference>
<keyword evidence="10" id="KW-0540">Nuclease</keyword>
<dbReference type="FunFam" id="1.10.150.20:FF:000017">
    <property type="entry name" value="DNA excision repair protein ERCC-1"/>
    <property type="match status" value="1"/>
</dbReference>
<keyword evidence="11" id="KW-1185">Reference proteome</keyword>
<feature type="compositionally biased region" description="Polar residues" evidence="8">
    <location>
        <begin position="61"/>
        <end position="70"/>
    </location>
</feature>
<dbReference type="GO" id="GO:0006312">
    <property type="term" value="P:mitotic recombination"/>
    <property type="evidence" value="ECO:0007669"/>
    <property type="project" value="TreeGrafter"/>
</dbReference>
<feature type="region of interest" description="Disordered" evidence="8">
    <location>
        <begin position="160"/>
        <end position="189"/>
    </location>
</feature>
<keyword evidence="5" id="KW-0234">DNA repair</keyword>
<evidence type="ECO:0000256" key="2">
    <source>
        <dbReference type="ARBA" id="ARBA00008283"/>
    </source>
</evidence>
<comment type="caution">
    <text evidence="10">The sequence shown here is derived from an EMBL/GenBank/DDBJ whole genome shotgun (WGS) entry which is preliminary data.</text>
</comment>
<keyword evidence="3" id="KW-0227">DNA damage</keyword>
<feature type="region of interest" description="Disordered" evidence="8">
    <location>
        <begin position="45"/>
        <end position="70"/>
    </location>
</feature>
<dbReference type="GO" id="GO:0003684">
    <property type="term" value="F:damaged DNA binding"/>
    <property type="evidence" value="ECO:0007669"/>
    <property type="project" value="InterPro"/>
</dbReference>
<evidence type="ECO:0000256" key="1">
    <source>
        <dbReference type="ARBA" id="ARBA00004123"/>
    </source>
</evidence>
<keyword evidence="6" id="KW-0539">Nucleus</keyword>
<feature type="compositionally biased region" description="Low complexity" evidence="8">
    <location>
        <begin position="45"/>
        <end position="60"/>
    </location>
</feature>
<dbReference type="GO" id="GO:0003697">
    <property type="term" value="F:single-stranded DNA binding"/>
    <property type="evidence" value="ECO:0007669"/>
    <property type="project" value="TreeGrafter"/>
</dbReference>
<dbReference type="OrthoDB" id="10262814at2759"/>
<dbReference type="SUPFAM" id="SSF47781">
    <property type="entry name" value="RuvA domain 2-like"/>
    <property type="match status" value="1"/>
</dbReference>
<keyword evidence="10" id="KW-0378">Hydrolase</keyword>
<evidence type="ECO:0000256" key="8">
    <source>
        <dbReference type="SAM" id="MobiDB-lite"/>
    </source>
</evidence>
<keyword evidence="4" id="KW-0238">DNA-binding</keyword>
<reference evidence="10" key="1">
    <citation type="journal article" date="2020" name="Fungal Divers.">
        <title>Resolving the Mortierellaceae phylogeny through synthesis of multi-gene phylogenetics and phylogenomics.</title>
        <authorList>
            <person name="Vandepol N."/>
            <person name="Liber J."/>
            <person name="Desiro A."/>
            <person name="Na H."/>
            <person name="Kennedy M."/>
            <person name="Barry K."/>
            <person name="Grigoriev I.V."/>
            <person name="Miller A.N."/>
            <person name="O'Donnell K."/>
            <person name="Stajich J.E."/>
            <person name="Bonito G."/>
        </authorList>
    </citation>
    <scope>NUCLEOTIDE SEQUENCE</scope>
    <source>
        <strain evidence="10">KOD948</strain>
    </source>
</reference>
<dbReference type="SUPFAM" id="SSF52980">
    <property type="entry name" value="Restriction endonuclease-like"/>
    <property type="match status" value="1"/>
</dbReference>
<organism evidence="10 11">
    <name type="scientific">Mortierella polycephala</name>
    <dbReference type="NCBI Taxonomy" id="41804"/>
    <lineage>
        <taxon>Eukaryota</taxon>
        <taxon>Fungi</taxon>
        <taxon>Fungi incertae sedis</taxon>
        <taxon>Mucoromycota</taxon>
        <taxon>Mortierellomycotina</taxon>
        <taxon>Mortierellomycetes</taxon>
        <taxon>Mortierellales</taxon>
        <taxon>Mortierellaceae</taxon>
        <taxon>Mortierella</taxon>
    </lineage>
</organism>
<dbReference type="InterPro" id="IPR010994">
    <property type="entry name" value="RuvA_2-like"/>
</dbReference>
<dbReference type="EMBL" id="JAAAJA010000077">
    <property type="protein sequence ID" value="KAG0263331.1"/>
    <property type="molecule type" value="Genomic_DNA"/>
</dbReference>
<dbReference type="Gene3D" id="3.40.50.10130">
    <property type="match status" value="1"/>
</dbReference>